<dbReference type="EMBL" id="CAJFDH010000003">
    <property type="protein sequence ID" value="CAD5216853.1"/>
    <property type="molecule type" value="Genomic_DNA"/>
</dbReference>
<dbReference type="InterPro" id="IPR036047">
    <property type="entry name" value="F-box-like_dom_sf"/>
</dbReference>
<dbReference type="PROSITE" id="PS50181">
    <property type="entry name" value="FBOX"/>
    <property type="match status" value="1"/>
</dbReference>
<organism evidence="2 3">
    <name type="scientific">Bursaphelenchus okinawaensis</name>
    <dbReference type="NCBI Taxonomy" id="465554"/>
    <lineage>
        <taxon>Eukaryota</taxon>
        <taxon>Metazoa</taxon>
        <taxon>Ecdysozoa</taxon>
        <taxon>Nematoda</taxon>
        <taxon>Chromadorea</taxon>
        <taxon>Rhabditida</taxon>
        <taxon>Tylenchina</taxon>
        <taxon>Tylenchomorpha</taxon>
        <taxon>Aphelenchoidea</taxon>
        <taxon>Aphelenchoididae</taxon>
        <taxon>Bursaphelenchus</taxon>
    </lineage>
</organism>
<sequence length="423" mass="50170">MDFVEYFPFEVALQVFSKLTIPEIFTCSKVSKRWKEFLDHNSSWKVKCKKLGIGIGGDQDWKTAFDKVGQNWKDVKCTEKKMEWNNVKSLQFKDEFLLIRMKHELEIRHLDNLDEVYQVIDMEWLEYDFHPFNQNKWLAILESEDTGHLRLRVYPLTKTEKRLPYLFTKQLAPIYYMHAENVFFWDDTLVKSANVDGNQEIHLVNLCNGKLERSFPIGFQRPSIRYDGKYLLYYARKQPIDVFVMETGFFWSIPVENEEFKPRATILSPLKQLLASYSGILFDFYNIETGEKLKRLETNIPNTTDLNYRIFYRQKLLCIFRENQLKVMKFDKNWQDYGYYGQELASHGQIIGLAYRGEALAWVQPSWEVGHLGLLNLETNEFRELGQFEVGFIPEYYLRGSALFVFSVASKEADVRQFSFQPE</sequence>
<dbReference type="Proteomes" id="UP000614601">
    <property type="component" value="Unassembled WGS sequence"/>
</dbReference>
<name>A0A811KKV2_9BILA</name>
<dbReference type="InterPro" id="IPR001810">
    <property type="entry name" value="F-box_dom"/>
</dbReference>
<dbReference type="Pfam" id="PF12937">
    <property type="entry name" value="F-box-like"/>
    <property type="match status" value="1"/>
</dbReference>
<feature type="domain" description="F-box" evidence="1">
    <location>
        <begin position="1"/>
        <end position="47"/>
    </location>
</feature>
<reference evidence="2" key="1">
    <citation type="submission" date="2020-09" db="EMBL/GenBank/DDBJ databases">
        <authorList>
            <person name="Kikuchi T."/>
        </authorList>
    </citation>
    <scope>NUCLEOTIDE SEQUENCE</scope>
    <source>
        <strain evidence="2">SH1</strain>
    </source>
</reference>
<dbReference type="Gene3D" id="1.20.1280.50">
    <property type="match status" value="1"/>
</dbReference>
<dbReference type="OrthoDB" id="10257471at2759"/>
<gene>
    <name evidence="2" type="ORF">BOKJ2_LOCUS6795</name>
</gene>
<dbReference type="Proteomes" id="UP000783686">
    <property type="component" value="Unassembled WGS sequence"/>
</dbReference>
<evidence type="ECO:0000259" key="1">
    <source>
        <dbReference type="PROSITE" id="PS50181"/>
    </source>
</evidence>
<evidence type="ECO:0000313" key="2">
    <source>
        <dbReference type="EMBL" id="CAD5216853.1"/>
    </source>
</evidence>
<proteinExistence type="predicted"/>
<keyword evidence="3" id="KW-1185">Reference proteome</keyword>
<dbReference type="SMART" id="SM00256">
    <property type="entry name" value="FBOX"/>
    <property type="match status" value="1"/>
</dbReference>
<evidence type="ECO:0000313" key="3">
    <source>
        <dbReference type="Proteomes" id="UP000614601"/>
    </source>
</evidence>
<protein>
    <recommendedName>
        <fullName evidence="1">F-box domain-containing protein</fullName>
    </recommendedName>
</protein>
<accession>A0A811KKV2</accession>
<dbReference type="SUPFAM" id="SSF81383">
    <property type="entry name" value="F-box domain"/>
    <property type="match status" value="1"/>
</dbReference>
<dbReference type="EMBL" id="CAJFCW020000003">
    <property type="protein sequence ID" value="CAG9106726.1"/>
    <property type="molecule type" value="Genomic_DNA"/>
</dbReference>
<comment type="caution">
    <text evidence="2">The sequence shown here is derived from an EMBL/GenBank/DDBJ whole genome shotgun (WGS) entry which is preliminary data.</text>
</comment>
<dbReference type="SUPFAM" id="SSF69304">
    <property type="entry name" value="Tricorn protease N-terminal domain"/>
    <property type="match status" value="1"/>
</dbReference>
<dbReference type="AlphaFoldDB" id="A0A811KKV2"/>